<evidence type="ECO:0000256" key="4">
    <source>
        <dbReference type="ARBA" id="ARBA00023136"/>
    </source>
</evidence>
<dbReference type="EMBL" id="FKLO01000082">
    <property type="protein sequence ID" value="SAM72208.1"/>
    <property type="molecule type" value="Genomic_DNA"/>
</dbReference>
<accession>A0A1C3H766</accession>
<dbReference type="AlphaFoldDB" id="A0A1C3H766"/>
<evidence type="ECO:0000259" key="6">
    <source>
        <dbReference type="Pfam" id="PF05154"/>
    </source>
</evidence>
<keyword evidence="2 5" id="KW-0812">Transmembrane</keyword>
<evidence type="ECO:0000256" key="3">
    <source>
        <dbReference type="ARBA" id="ARBA00022989"/>
    </source>
</evidence>
<organism evidence="7 8">
    <name type="scientific">Cardiobacterium hominis</name>
    <dbReference type="NCBI Taxonomy" id="2718"/>
    <lineage>
        <taxon>Bacteria</taxon>
        <taxon>Pseudomonadati</taxon>
        <taxon>Pseudomonadota</taxon>
        <taxon>Gammaproteobacteria</taxon>
        <taxon>Cardiobacteriales</taxon>
        <taxon>Cardiobacteriaceae</taxon>
        <taxon>Cardiobacterium</taxon>
    </lineage>
</organism>
<evidence type="ECO:0000256" key="2">
    <source>
        <dbReference type="ARBA" id="ARBA00022692"/>
    </source>
</evidence>
<sequence length="148" mass="16523">MRGTILDYDGNTQKGLISGDDGNRYVFAKNEWRSHVQPQGGQRVDFTPAGERAGDIYYLERPYSLTSSKRIPAVVFSLLLGALGIHKFYLGYTQAGIIMLLCTIPGVLLFGIPTIIVGTIALVEGIIYACKSDEEFERIYVQGRRPWF</sequence>
<dbReference type="RefSeq" id="WP_079542225.1">
    <property type="nucleotide sequence ID" value="NZ_FKLO01000082.1"/>
</dbReference>
<name>A0A1C3H766_9GAMM</name>
<gene>
    <name evidence="7" type="ORF">CHUV0807_2433</name>
</gene>
<dbReference type="InterPro" id="IPR007829">
    <property type="entry name" value="TM2"/>
</dbReference>
<comment type="subcellular location">
    <subcellularLocation>
        <location evidence="1">Membrane</location>
        <topology evidence="1">Multi-pass membrane protein</topology>
    </subcellularLocation>
</comment>
<proteinExistence type="predicted"/>
<evidence type="ECO:0000313" key="7">
    <source>
        <dbReference type="EMBL" id="SAM72208.1"/>
    </source>
</evidence>
<feature type="transmembrane region" description="Helical" evidence="5">
    <location>
        <begin position="71"/>
        <end position="89"/>
    </location>
</feature>
<dbReference type="GO" id="GO:0016020">
    <property type="term" value="C:membrane"/>
    <property type="evidence" value="ECO:0007669"/>
    <property type="project" value="UniProtKB-SubCell"/>
</dbReference>
<protein>
    <submittedName>
        <fullName evidence="7">Tsr1131 protein</fullName>
    </submittedName>
</protein>
<evidence type="ECO:0000256" key="5">
    <source>
        <dbReference type="SAM" id="Phobius"/>
    </source>
</evidence>
<dbReference type="Proteomes" id="UP000190837">
    <property type="component" value="Unassembled WGS sequence"/>
</dbReference>
<feature type="domain" description="TM2" evidence="6">
    <location>
        <begin position="69"/>
        <end position="111"/>
    </location>
</feature>
<dbReference type="Pfam" id="PF05154">
    <property type="entry name" value="TM2"/>
    <property type="match status" value="1"/>
</dbReference>
<feature type="transmembrane region" description="Helical" evidence="5">
    <location>
        <begin position="95"/>
        <end position="123"/>
    </location>
</feature>
<reference evidence="8" key="1">
    <citation type="submission" date="2016-04" db="EMBL/GenBank/DDBJ databases">
        <authorList>
            <person name="Tagini F."/>
        </authorList>
    </citation>
    <scope>NUCLEOTIDE SEQUENCE [LARGE SCALE GENOMIC DNA]</scope>
    <source>
        <strain evidence="8">CHUV0807</strain>
    </source>
</reference>
<keyword evidence="3 5" id="KW-1133">Transmembrane helix</keyword>
<evidence type="ECO:0000313" key="8">
    <source>
        <dbReference type="Proteomes" id="UP000190837"/>
    </source>
</evidence>
<evidence type="ECO:0000256" key="1">
    <source>
        <dbReference type="ARBA" id="ARBA00004141"/>
    </source>
</evidence>
<keyword evidence="4 5" id="KW-0472">Membrane</keyword>